<dbReference type="InterPro" id="IPR028992">
    <property type="entry name" value="Hedgehog/Intein_dom"/>
</dbReference>
<evidence type="ECO:0000259" key="4">
    <source>
        <dbReference type="Pfam" id="PF13403"/>
    </source>
</evidence>
<dbReference type="PROSITE" id="PS00330">
    <property type="entry name" value="HEMOLYSIN_CALCIUM"/>
    <property type="match status" value="8"/>
</dbReference>
<proteinExistence type="predicted"/>
<dbReference type="InterPro" id="IPR050557">
    <property type="entry name" value="RTX_toxin/Mannuronan_C5-epim"/>
</dbReference>
<organism evidence="5 6">
    <name type="scientific">Tabrizicola oligotrophica</name>
    <dbReference type="NCBI Taxonomy" id="2710650"/>
    <lineage>
        <taxon>Bacteria</taxon>
        <taxon>Pseudomonadati</taxon>
        <taxon>Pseudomonadota</taxon>
        <taxon>Alphaproteobacteria</taxon>
        <taxon>Rhodobacterales</taxon>
        <taxon>Paracoccaceae</taxon>
        <taxon>Tabrizicola</taxon>
    </lineage>
</organism>
<comment type="subcellular location">
    <subcellularLocation>
        <location evidence="1">Secreted</location>
    </subcellularLocation>
</comment>
<dbReference type="PRINTS" id="PR00313">
    <property type="entry name" value="CABNDNGRPT"/>
</dbReference>
<dbReference type="SUPFAM" id="SSF51120">
    <property type="entry name" value="beta-Roll"/>
    <property type="match status" value="4"/>
</dbReference>
<evidence type="ECO:0000256" key="2">
    <source>
        <dbReference type="ARBA" id="ARBA00022525"/>
    </source>
</evidence>
<dbReference type="PANTHER" id="PTHR38340">
    <property type="entry name" value="S-LAYER PROTEIN"/>
    <property type="match status" value="1"/>
</dbReference>
<evidence type="ECO:0000256" key="3">
    <source>
        <dbReference type="SAM" id="MobiDB-lite"/>
    </source>
</evidence>
<protein>
    <recommendedName>
        <fullName evidence="4">Hedgehog/Intein (Hint) domain-containing protein</fullName>
    </recommendedName>
</protein>
<feature type="region of interest" description="Disordered" evidence="3">
    <location>
        <begin position="404"/>
        <end position="479"/>
    </location>
</feature>
<keyword evidence="6" id="KW-1185">Reference proteome</keyword>
<dbReference type="InterPro" id="IPR018511">
    <property type="entry name" value="Hemolysin-typ_Ca-bd_CS"/>
</dbReference>
<comment type="caution">
    <text evidence="5">The sequence shown here is derived from an EMBL/GenBank/DDBJ whole genome shotgun (WGS) entry which is preliminary data.</text>
</comment>
<dbReference type="Gene3D" id="2.150.10.10">
    <property type="entry name" value="Serralysin-like metalloprotease, C-terminal"/>
    <property type="match status" value="7"/>
</dbReference>
<dbReference type="InterPro" id="IPR001343">
    <property type="entry name" value="Hemolysn_Ca-bd"/>
</dbReference>
<dbReference type="Pfam" id="PF13403">
    <property type="entry name" value="Hint_2"/>
    <property type="match status" value="1"/>
</dbReference>
<name>A0A6M0QVJ8_9RHOB</name>
<evidence type="ECO:0000313" key="5">
    <source>
        <dbReference type="EMBL" id="NEY90492.1"/>
    </source>
</evidence>
<dbReference type="Proteomes" id="UP000477782">
    <property type="component" value="Unassembled WGS sequence"/>
</dbReference>
<dbReference type="GO" id="GO:0005576">
    <property type="term" value="C:extracellular region"/>
    <property type="evidence" value="ECO:0007669"/>
    <property type="project" value="UniProtKB-SubCell"/>
</dbReference>
<dbReference type="InterPro" id="IPR036844">
    <property type="entry name" value="Hint_dom_sf"/>
</dbReference>
<dbReference type="Pfam" id="PF00353">
    <property type="entry name" value="HemolysinCabind"/>
    <property type="match status" value="8"/>
</dbReference>
<dbReference type="RefSeq" id="WP_164625004.1">
    <property type="nucleotide sequence ID" value="NZ_JAAIVJ010000004.1"/>
</dbReference>
<accession>A0A6M0QVJ8</accession>
<keyword evidence="2" id="KW-0964">Secreted</keyword>
<dbReference type="InterPro" id="IPR011049">
    <property type="entry name" value="Serralysin-like_metalloprot_C"/>
</dbReference>
<evidence type="ECO:0000256" key="1">
    <source>
        <dbReference type="ARBA" id="ARBA00004613"/>
    </source>
</evidence>
<evidence type="ECO:0000313" key="6">
    <source>
        <dbReference type="Proteomes" id="UP000477782"/>
    </source>
</evidence>
<reference evidence="5 6" key="1">
    <citation type="submission" date="2020-02" db="EMBL/GenBank/DDBJ databases">
        <authorList>
            <person name="Chen W.-M."/>
        </authorList>
    </citation>
    <scope>NUCLEOTIDE SEQUENCE [LARGE SCALE GENOMIC DNA]</scope>
    <source>
        <strain evidence="5 6">KMS-5</strain>
    </source>
</reference>
<dbReference type="EMBL" id="JAAIVJ010000004">
    <property type="protein sequence ID" value="NEY90492.1"/>
    <property type="molecule type" value="Genomic_DNA"/>
</dbReference>
<feature type="compositionally biased region" description="Gly residues" evidence="3">
    <location>
        <begin position="457"/>
        <end position="478"/>
    </location>
</feature>
<sequence length="774" mass="76459">MATYTGTSGSNTITGGNQADTLYGLEGNDSLNGGNGSDAVYGGAGDDTLIGGTGNADSLYGGDGLDVASYAASNAGVDVNLATGLGSGGHAAGDVLVEIENLIGSAYADTLTGDGGANLIDGGAGNDVMAGGGGADTLIGGLGTDSVDYSASGAAVTIDLATGSASGGDAAGDVLSQIESILGSNFADLMTGDAGSNSLTGNAGADSLYGGAGADSLYGGDDNDLLQGGSGSDRLDGGAGVDAVDYAESTAAVNVNLATGAGSGGTAAGDTLVAVENIFGSIYNDSLYGSTGNNVLSGGLGNDYLSGDQGDDTLAGGAGRDTLAGGQGMDYLDYRESDAAVSINLASNSASGGHATGDVLSGVDGVFGSAFDDTLLGFDNEGLSGDVYTNVFFGGGGNDYMDGRAGDDALSGDDGNDSVYGGAGNDSASGGEGNDAVYGGAGNDSLDGGAGEDLIDGGTGNDSGYGGAGNDTLGGGDGNDLLEGGAGNDLLSGGAGNDLLVGGTGSDTFVGGVGDTIVGGAGDNDVLDLSSAGPYLIIRDPLDPMSGVVQFLDAFGNTIGTLTFSGIETGIACFTPGALVETATGARAIETLRPGDLVLTRDRGLQPIRWVGRRSFDTADLQADAGLQPILFRKGALGPNLPARDMMVSRQHCMLVEGPRAALYFGAEEVLVRALHMADQPGILQAMVQEVTYIHLMFDHHEVIMADGVWSESFQPAARNIGGLEAAARDELFKIFATMPDAADPEKYHAARLILKAHEARLLLAPEGARRKAA</sequence>
<dbReference type="SUPFAM" id="SSF51294">
    <property type="entry name" value="Hedgehog/intein (Hint) domain"/>
    <property type="match status" value="1"/>
</dbReference>
<gene>
    <name evidence="5" type="ORF">G4Z14_09305</name>
</gene>
<feature type="domain" description="Hedgehog/Intein (Hint)" evidence="4">
    <location>
        <begin position="573"/>
        <end position="717"/>
    </location>
</feature>
<dbReference type="PANTHER" id="PTHR38340:SF1">
    <property type="entry name" value="S-LAYER PROTEIN"/>
    <property type="match status" value="1"/>
</dbReference>
<dbReference type="GO" id="GO:0005509">
    <property type="term" value="F:calcium ion binding"/>
    <property type="evidence" value="ECO:0007669"/>
    <property type="project" value="InterPro"/>
</dbReference>
<dbReference type="AlphaFoldDB" id="A0A6M0QVJ8"/>